<sequence length="227" mass="23603">MTSSTGASPWPSQARSTPCHVVLLGDSIFDNKAYVNDGPDVVEQLRGDLPAGWNATLLAVDGDVIAGVRRQLIALPDDATHLVVSAGGNDALGFADLLEAPARSVAEALDMFADAQARFASDYESMAEALSATGLPAAVCTIYDTPSSGPFYRMIRTALTVFNDSVTRAAFSRGISLLDLRLICNDDGDYANAIEPSVQGGAKIASAITALLDGTRQVPRSAVVGGT</sequence>
<organism evidence="2 3">
    <name type="scientific">Arthrobacter globiformis</name>
    <dbReference type="NCBI Taxonomy" id="1665"/>
    <lineage>
        <taxon>Bacteria</taxon>
        <taxon>Bacillati</taxon>
        <taxon>Actinomycetota</taxon>
        <taxon>Actinomycetes</taxon>
        <taxon>Micrococcales</taxon>
        <taxon>Micrococcaceae</taxon>
        <taxon>Arthrobacter</taxon>
    </lineage>
</organism>
<dbReference type="EMBL" id="QLNP01000047">
    <property type="protein sequence ID" value="RAM38626.1"/>
    <property type="molecule type" value="Genomic_DNA"/>
</dbReference>
<reference evidence="2 3" key="1">
    <citation type="submission" date="2018-04" db="EMBL/GenBank/DDBJ databases">
        <title>Bacteria isolated from cave deposits of Manipur.</title>
        <authorList>
            <person name="Sahoo D."/>
            <person name="Sarangthem I."/>
            <person name="Nandeibam J."/>
        </authorList>
    </citation>
    <scope>NUCLEOTIDE SEQUENCE [LARGE SCALE GENOMIC DNA]</scope>
    <source>
        <strain evidence="3">mrc11</strain>
    </source>
</reference>
<dbReference type="RefSeq" id="WP_111902665.1">
    <property type="nucleotide sequence ID" value="NZ_QLNP01000047.1"/>
</dbReference>
<dbReference type="OrthoDB" id="212722at2"/>
<dbReference type="AlphaFoldDB" id="A0A328HJ39"/>
<dbReference type="SUPFAM" id="SSF52266">
    <property type="entry name" value="SGNH hydrolase"/>
    <property type="match status" value="1"/>
</dbReference>
<evidence type="ECO:0000313" key="3">
    <source>
        <dbReference type="Proteomes" id="UP000249166"/>
    </source>
</evidence>
<dbReference type="Pfam" id="PF13472">
    <property type="entry name" value="Lipase_GDSL_2"/>
    <property type="match status" value="1"/>
</dbReference>
<dbReference type="InterPro" id="IPR036514">
    <property type="entry name" value="SGNH_hydro_sf"/>
</dbReference>
<name>A0A328HJ39_ARTGO</name>
<proteinExistence type="predicted"/>
<dbReference type="GO" id="GO:0016787">
    <property type="term" value="F:hydrolase activity"/>
    <property type="evidence" value="ECO:0007669"/>
    <property type="project" value="UniProtKB-KW"/>
</dbReference>
<accession>A0A328HJ39</accession>
<dbReference type="InterPro" id="IPR013830">
    <property type="entry name" value="SGNH_hydro"/>
</dbReference>
<comment type="caution">
    <text evidence="2">The sequence shown here is derived from an EMBL/GenBank/DDBJ whole genome shotgun (WGS) entry which is preliminary data.</text>
</comment>
<keyword evidence="2" id="KW-0378">Hydrolase</keyword>
<evidence type="ECO:0000259" key="1">
    <source>
        <dbReference type="Pfam" id="PF13472"/>
    </source>
</evidence>
<evidence type="ECO:0000313" key="2">
    <source>
        <dbReference type="EMBL" id="RAM38626.1"/>
    </source>
</evidence>
<protein>
    <submittedName>
        <fullName evidence="2">SGNH/GDSL hydrolase family protein</fullName>
    </submittedName>
</protein>
<dbReference type="Gene3D" id="3.40.50.1110">
    <property type="entry name" value="SGNH hydrolase"/>
    <property type="match status" value="1"/>
</dbReference>
<dbReference type="Proteomes" id="UP000249166">
    <property type="component" value="Unassembled WGS sequence"/>
</dbReference>
<feature type="domain" description="SGNH hydrolase-type esterase" evidence="1">
    <location>
        <begin position="23"/>
        <end position="190"/>
    </location>
</feature>
<gene>
    <name evidence="2" type="ORF">DBZ45_04010</name>
</gene>